<evidence type="ECO:0000313" key="11">
    <source>
        <dbReference type="Proteomes" id="UP000198670"/>
    </source>
</evidence>
<sequence>MTFARRHSFFIFLILGLLSAIGPFSIDMYLPGFDAIADSLHTTVAHIQLSLTSFFIGIASGQIIYGPLLDRFGRKIPLIVGLVIYIVASLSCALTNSADNLIIYRFIQALGSCGGMVASRAMVRDFYGPTESAKVFSLLMLVIGVSPIVAPTVGSFVITHWDWHGIFLVLAAITTCILLAVIFFLPESKGANSAISLMPRPIVQSYWQVFRTRQFFTYAFAGGLASSGLYAYLAGSPYIMITLYGLDEKQYGMVFAVIASALITASQLNRYLLNVYSSAKVAKIALIVQSSIGLILAFLCTMGTMNLFTMIVLIFLFLGSQGFVFPNTSALALAPFSRLAGSASALLGGLQMAIGALSSGLVSYFHNGTTVPMAAVMAGCASLSLFILLAGSPRPAGIHQDQTRR</sequence>
<dbReference type="InterPro" id="IPR036259">
    <property type="entry name" value="MFS_trans_sf"/>
</dbReference>
<feature type="transmembrane region" description="Helical" evidence="8">
    <location>
        <begin position="164"/>
        <end position="185"/>
    </location>
</feature>
<dbReference type="SUPFAM" id="SSF103473">
    <property type="entry name" value="MFS general substrate transporter"/>
    <property type="match status" value="1"/>
</dbReference>
<comment type="subcellular location">
    <subcellularLocation>
        <location evidence="1">Cell membrane</location>
        <topology evidence="1">Multi-pass membrane protein</topology>
    </subcellularLocation>
</comment>
<keyword evidence="3" id="KW-0813">Transport</keyword>
<dbReference type="GO" id="GO:0042910">
    <property type="term" value="F:xenobiotic transmembrane transporter activity"/>
    <property type="evidence" value="ECO:0007669"/>
    <property type="project" value="InterPro"/>
</dbReference>
<keyword evidence="4" id="KW-1003">Cell membrane</keyword>
<dbReference type="InterPro" id="IPR004812">
    <property type="entry name" value="Efflux_drug-R_Bcr/CmlA"/>
</dbReference>
<name>A0A1I3DE87_9SPHI</name>
<accession>A0A1I3DE87</accession>
<evidence type="ECO:0000256" key="4">
    <source>
        <dbReference type="ARBA" id="ARBA00022475"/>
    </source>
</evidence>
<dbReference type="PANTHER" id="PTHR23502">
    <property type="entry name" value="MAJOR FACILITATOR SUPERFAMILY"/>
    <property type="match status" value="1"/>
</dbReference>
<evidence type="ECO:0000256" key="3">
    <source>
        <dbReference type="ARBA" id="ARBA00022448"/>
    </source>
</evidence>
<dbReference type="PROSITE" id="PS50850">
    <property type="entry name" value="MFS"/>
    <property type="match status" value="1"/>
</dbReference>
<dbReference type="InterPro" id="IPR011701">
    <property type="entry name" value="MFS"/>
</dbReference>
<feature type="transmembrane region" description="Helical" evidence="8">
    <location>
        <begin position="215"/>
        <end position="233"/>
    </location>
</feature>
<feature type="transmembrane region" description="Helical" evidence="8">
    <location>
        <begin position="47"/>
        <end position="69"/>
    </location>
</feature>
<dbReference type="AlphaFoldDB" id="A0A1I3DE87"/>
<feature type="transmembrane region" description="Helical" evidence="8">
    <location>
        <begin position="102"/>
        <end position="123"/>
    </location>
</feature>
<reference evidence="10 11" key="1">
    <citation type="submission" date="2016-10" db="EMBL/GenBank/DDBJ databases">
        <authorList>
            <person name="de Groot N.N."/>
        </authorList>
    </citation>
    <scope>NUCLEOTIDE SEQUENCE [LARGE SCALE GENOMIC DNA]</scope>
    <source>
        <strain evidence="10 11">RK1</strain>
    </source>
</reference>
<dbReference type="OrthoDB" id="9800416at2"/>
<dbReference type="FunFam" id="1.20.1720.10:FF:000005">
    <property type="entry name" value="Bcr/CflA family efflux transporter"/>
    <property type="match status" value="1"/>
</dbReference>
<feature type="transmembrane region" description="Helical" evidence="8">
    <location>
        <begin position="76"/>
        <end position="96"/>
    </location>
</feature>
<evidence type="ECO:0000256" key="1">
    <source>
        <dbReference type="ARBA" id="ARBA00004651"/>
    </source>
</evidence>
<organism evidence="10 11">
    <name type="scientific">Parapedobacter indicus</name>
    <dbReference type="NCBI Taxonomy" id="1477437"/>
    <lineage>
        <taxon>Bacteria</taxon>
        <taxon>Pseudomonadati</taxon>
        <taxon>Bacteroidota</taxon>
        <taxon>Sphingobacteriia</taxon>
        <taxon>Sphingobacteriales</taxon>
        <taxon>Sphingobacteriaceae</taxon>
        <taxon>Parapedobacter</taxon>
    </lineage>
</organism>
<gene>
    <name evidence="10" type="ORF">SAMN05444682_101424</name>
</gene>
<evidence type="ECO:0000256" key="2">
    <source>
        <dbReference type="ARBA" id="ARBA00006236"/>
    </source>
</evidence>
<dbReference type="NCBIfam" id="TIGR00710">
    <property type="entry name" value="efflux_Bcr_CflA"/>
    <property type="match status" value="1"/>
</dbReference>
<feature type="transmembrane region" description="Helical" evidence="8">
    <location>
        <begin position="135"/>
        <end position="158"/>
    </location>
</feature>
<evidence type="ECO:0000256" key="5">
    <source>
        <dbReference type="ARBA" id="ARBA00022692"/>
    </source>
</evidence>
<dbReference type="EMBL" id="FOQO01000001">
    <property type="protein sequence ID" value="SFH84966.1"/>
    <property type="molecule type" value="Genomic_DNA"/>
</dbReference>
<dbReference type="CDD" id="cd17320">
    <property type="entry name" value="MFS_MdfA_MDR_like"/>
    <property type="match status" value="1"/>
</dbReference>
<dbReference type="Proteomes" id="UP000198670">
    <property type="component" value="Unassembled WGS sequence"/>
</dbReference>
<dbReference type="STRING" id="1477437.SAMN05444682_101424"/>
<feature type="domain" description="Major facilitator superfamily (MFS) profile" evidence="9">
    <location>
        <begin position="11"/>
        <end position="396"/>
    </location>
</feature>
<feature type="transmembrane region" description="Helical" evidence="8">
    <location>
        <begin position="371"/>
        <end position="390"/>
    </location>
</feature>
<evidence type="ECO:0000259" key="9">
    <source>
        <dbReference type="PROSITE" id="PS50850"/>
    </source>
</evidence>
<keyword evidence="7 8" id="KW-0472">Membrane</keyword>
<keyword evidence="11" id="KW-1185">Reference proteome</keyword>
<keyword evidence="5 8" id="KW-0812">Transmembrane</keyword>
<evidence type="ECO:0000313" key="10">
    <source>
        <dbReference type="EMBL" id="SFH84966.1"/>
    </source>
</evidence>
<dbReference type="PANTHER" id="PTHR23502:SF132">
    <property type="entry name" value="POLYAMINE TRANSPORTER 2-RELATED"/>
    <property type="match status" value="1"/>
</dbReference>
<protein>
    <submittedName>
        <fullName evidence="10">MFS transporter, DHA1 family, bicyclomycin/chloramphenicol resistance protein</fullName>
    </submittedName>
</protein>
<dbReference type="Gene3D" id="1.20.1720.10">
    <property type="entry name" value="Multidrug resistance protein D"/>
    <property type="match status" value="1"/>
</dbReference>
<dbReference type="InterPro" id="IPR020846">
    <property type="entry name" value="MFS_dom"/>
</dbReference>
<evidence type="ECO:0000256" key="8">
    <source>
        <dbReference type="SAM" id="Phobius"/>
    </source>
</evidence>
<feature type="transmembrane region" description="Helical" evidence="8">
    <location>
        <begin position="284"/>
        <end position="305"/>
    </location>
</feature>
<proteinExistence type="inferred from homology"/>
<dbReference type="GO" id="GO:0005886">
    <property type="term" value="C:plasma membrane"/>
    <property type="evidence" value="ECO:0007669"/>
    <property type="project" value="UniProtKB-SubCell"/>
</dbReference>
<comment type="similarity">
    <text evidence="2">Belongs to the major facilitator superfamily. Bcr/CmlA family.</text>
</comment>
<dbReference type="Pfam" id="PF07690">
    <property type="entry name" value="MFS_1"/>
    <property type="match status" value="1"/>
</dbReference>
<keyword evidence="6 8" id="KW-1133">Transmembrane helix</keyword>
<evidence type="ECO:0000256" key="7">
    <source>
        <dbReference type="ARBA" id="ARBA00023136"/>
    </source>
</evidence>
<evidence type="ECO:0000256" key="6">
    <source>
        <dbReference type="ARBA" id="ARBA00022989"/>
    </source>
</evidence>
<dbReference type="RefSeq" id="WP_090623512.1">
    <property type="nucleotide sequence ID" value="NZ_FOQO01000001.1"/>
</dbReference>
<feature type="transmembrane region" description="Helical" evidence="8">
    <location>
        <begin position="253"/>
        <end position="272"/>
    </location>
</feature>
<dbReference type="GO" id="GO:1990961">
    <property type="term" value="P:xenobiotic detoxification by transmembrane export across the plasma membrane"/>
    <property type="evidence" value="ECO:0007669"/>
    <property type="project" value="InterPro"/>
</dbReference>